<dbReference type="InterPro" id="IPR023214">
    <property type="entry name" value="HAD_sf"/>
</dbReference>
<dbReference type="Proteomes" id="UP001139366">
    <property type="component" value="Unassembled WGS sequence"/>
</dbReference>
<reference evidence="1 2" key="1">
    <citation type="journal article" date="2023" name="Antonie Van Leeuwenhoek">
        <title>Flavobacterium potami sp. nov., a multi-metal resistance genes harbouring bacterium isolated from shallow river silt.</title>
        <authorList>
            <person name="Li S."/>
            <person name="Mao S."/>
            <person name="Mu W."/>
            <person name="Guo B."/>
            <person name="Li C."/>
            <person name="Zhu Q."/>
            <person name="Hou X."/>
            <person name="Zhao Y."/>
            <person name="Wei S."/>
            <person name="Liu H."/>
            <person name="Liu A."/>
        </authorList>
    </citation>
    <scope>NUCLEOTIDE SEQUENCE [LARGE SCALE GENOMIC DNA]</scope>
    <source>
        <strain evidence="1 2">17A</strain>
    </source>
</reference>
<sequence length="144" mass="17106">MIISFDLDDTLIAKNKFGLEKRNLFQKLFGLECVREGTIDLFKELRAQKHKIYIYTTSYRTTFRIWLMFYSYGVSVNCIINQQKHLKKIKKLDFNCSKFPPMFKIDIHIDDSQGVKMEGEKYGFKTIIISETDKNWTQTILRSI</sequence>
<protein>
    <submittedName>
        <fullName evidence="1">Uncharacterized protein</fullName>
    </submittedName>
</protein>
<gene>
    <name evidence="1" type="ORF">K6T82_10530</name>
</gene>
<organism evidence="1 2">
    <name type="scientific">Flavobacterium potami</name>
    <dbReference type="NCBI Taxonomy" id="2872310"/>
    <lineage>
        <taxon>Bacteria</taxon>
        <taxon>Pseudomonadati</taxon>
        <taxon>Bacteroidota</taxon>
        <taxon>Flavobacteriia</taxon>
        <taxon>Flavobacteriales</taxon>
        <taxon>Flavobacteriaceae</taxon>
        <taxon>Flavobacterium</taxon>
    </lineage>
</organism>
<evidence type="ECO:0000313" key="1">
    <source>
        <dbReference type="EMBL" id="MBZ4035205.1"/>
    </source>
</evidence>
<comment type="caution">
    <text evidence="1">The sequence shown here is derived from an EMBL/GenBank/DDBJ whole genome shotgun (WGS) entry which is preliminary data.</text>
</comment>
<dbReference type="AlphaFoldDB" id="A0A9X1HAM7"/>
<keyword evidence="2" id="KW-1185">Reference proteome</keyword>
<proteinExistence type="predicted"/>
<accession>A0A9X1HAM7</accession>
<evidence type="ECO:0000313" key="2">
    <source>
        <dbReference type="Proteomes" id="UP001139366"/>
    </source>
</evidence>
<dbReference type="RefSeq" id="WP_223705896.1">
    <property type="nucleotide sequence ID" value="NZ_JAINUY010000003.1"/>
</dbReference>
<dbReference type="SUPFAM" id="SSF56784">
    <property type="entry name" value="HAD-like"/>
    <property type="match status" value="1"/>
</dbReference>
<dbReference type="Gene3D" id="3.40.50.1000">
    <property type="entry name" value="HAD superfamily/HAD-like"/>
    <property type="match status" value="1"/>
</dbReference>
<name>A0A9X1HAM7_9FLAO</name>
<dbReference type="InterPro" id="IPR036412">
    <property type="entry name" value="HAD-like_sf"/>
</dbReference>
<dbReference type="EMBL" id="JAINUY010000003">
    <property type="protein sequence ID" value="MBZ4035205.1"/>
    <property type="molecule type" value="Genomic_DNA"/>
</dbReference>